<evidence type="ECO:0000256" key="1">
    <source>
        <dbReference type="SAM" id="MobiDB-lite"/>
    </source>
</evidence>
<sequence length="343" mass="35203">MEALFESFHWARVPWLTGRPPELANSSTSSSSALSKGAPEPNACPRPALLGAGGNTAVGCHGSRVRALPQATAVSSSATGSRRGAAAKEVLLCGGCRRSRPSISCSGTGCTIRRESGAPAAARGELDVVALEEGSVLSKTRELVRCGRLRVEVEAAAGRGAVNRAARRRLLAPGVGADEGVLRGPVVAVAIEAIPVHCGAWRRGGGAFLDRRWRRSGGAWPGKTRRGAGRRGAAPRSRSEGDRVGKQLGGGLRQGAGSSSEGCRAGEQGAAWRDAAPGSREQLGGGQRRGGRAQGGGRAAVPDPPPGALVARGLGTEGVRWVGRGRGSPQPDPDWKKTWAPPL</sequence>
<feature type="compositionally biased region" description="Gly residues" evidence="1">
    <location>
        <begin position="283"/>
        <end position="298"/>
    </location>
</feature>
<gene>
    <name evidence="2" type="ORF">PVAP13_3KG084827</name>
</gene>
<name>A0A8T0UNK3_PANVG</name>
<organism evidence="2 3">
    <name type="scientific">Panicum virgatum</name>
    <name type="common">Blackwell switchgrass</name>
    <dbReference type="NCBI Taxonomy" id="38727"/>
    <lineage>
        <taxon>Eukaryota</taxon>
        <taxon>Viridiplantae</taxon>
        <taxon>Streptophyta</taxon>
        <taxon>Embryophyta</taxon>
        <taxon>Tracheophyta</taxon>
        <taxon>Spermatophyta</taxon>
        <taxon>Magnoliopsida</taxon>
        <taxon>Liliopsida</taxon>
        <taxon>Poales</taxon>
        <taxon>Poaceae</taxon>
        <taxon>PACMAD clade</taxon>
        <taxon>Panicoideae</taxon>
        <taxon>Panicodae</taxon>
        <taxon>Paniceae</taxon>
        <taxon>Panicinae</taxon>
        <taxon>Panicum</taxon>
        <taxon>Panicum sect. Hiantes</taxon>
    </lineage>
</organism>
<evidence type="ECO:0000313" key="2">
    <source>
        <dbReference type="EMBL" id="KAG2623867.1"/>
    </source>
</evidence>
<evidence type="ECO:0000313" key="3">
    <source>
        <dbReference type="Proteomes" id="UP000823388"/>
    </source>
</evidence>
<dbReference type="AlphaFoldDB" id="A0A8T0UNK3"/>
<proteinExistence type="predicted"/>
<protein>
    <submittedName>
        <fullName evidence="2">Uncharacterized protein</fullName>
    </submittedName>
</protein>
<comment type="caution">
    <text evidence="2">The sequence shown here is derived from an EMBL/GenBank/DDBJ whole genome shotgun (WGS) entry which is preliminary data.</text>
</comment>
<dbReference type="EMBL" id="CM029041">
    <property type="protein sequence ID" value="KAG2623867.1"/>
    <property type="molecule type" value="Genomic_DNA"/>
</dbReference>
<accession>A0A8T0UNK3</accession>
<feature type="region of interest" description="Disordered" evidence="1">
    <location>
        <begin position="213"/>
        <end position="343"/>
    </location>
</feature>
<dbReference type="Proteomes" id="UP000823388">
    <property type="component" value="Chromosome 3K"/>
</dbReference>
<keyword evidence="3" id="KW-1185">Reference proteome</keyword>
<reference evidence="2" key="1">
    <citation type="submission" date="2020-05" db="EMBL/GenBank/DDBJ databases">
        <title>WGS assembly of Panicum virgatum.</title>
        <authorList>
            <person name="Lovell J.T."/>
            <person name="Jenkins J."/>
            <person name="Shu S."/>
            <person name="Juenger T.E."/>
            <person name="Schmutz J."/>
        </authorList>
    </citation>
    <scope>NUCLEOTIDE SEQUENCE</scope>
    <source>
        <strain evidence="2">AP13</strain>
    </source>
</reference>